<proteinExistence type="predicted"/>
<organism evidence="1">
    <name type="scientific">Ixodes ricinus</name>
    <name type="common">Common tick</name>
    <name type="synonym">Acarus ricinus</name>
    <dbReference type="NCBI Taxonomy" id="34613"/>
    <lineage>
        <taxon>Eukaryota</taxon>
        <taxon>Metazoa</taxon>
        <taxon>Ecdysozoa</taxon>
        <taxon>Arthropoda</taxon>
        <taxon>Chelicerata</taxon>
        <taxon>Arachnida</taxon>
        <taxon>Acari</taxon>
        <taxon>Parasitiformes</taxon>
        <taxon>Ixodida</taxon>
        <taxon>Ixodoidea</taxon>
        <taxon>Ixodidae</taxon>
        <taxon>Ixodinae</taxon>
        <taxon>Ixodes</taxon>
    </lineage>
</organism>
<evidence type="ECO:0000313" key="1">
    <source>
        <dbReference type="EMBL" id="MXU86606.1"/>
    </source>
</evidence>
<name>A0A6B0UE19_IXORI</name>
<reference evidence="1" key="1">
    <citation type="submission" date="2019-12" db="EMBL/GenBank/DDBJ databases">
        <title>An insight into the sialome of adult female Ixodes ricinus ticks feeding for 6 days.</title>
        <authorList>
            <person name="Perner J."/>
            <person name="Ribeiro J.M.C."/>
        </authorList>
    </citation>
    <scope>NUCLEOTIDE SEQUENCE</scope>
    <source>
        <strain evidence="1">Semi-engorged</strain>
        <tissue evidence="1">Salivary glands</tissue>
    </source>
</reference>
<accession>A0A6B0UE19</accession>
<dbReference type="EMBL" id="GIFC01004523">
    <property type="protein sequence ID" value="MXU86606.1"/>
    <property type="molecule type" value="Transcribed_RNA"/>
</dbReference>
<protein>
    <submittedName>
        <fullName evidence="1">Putative secreted protein</fullName>
    </submittedName>
</protein>
<sequence length="92" mass="9981">MFSKIFSLQGFAVQLIQFLYNHASAVISGRTSRPRHILTSVVTHGTSAWETGVAPLKPLPQYVSAPKWKSRAVPQVAAAGEMVALCSPLARF</sequence>
<dbReference type="AlphaFoldDB" id="A0A6B0UE19"/>